<evidence type="ECO:0000313" key="3">
    <source>
        <dbReference type="Proteomes" id="UP001500596"/>
    </source>
</evidence>
<dbReference type="RefSeq" id="WP_344055351.1">
    <property type="nucleotide sequence ID" value="NZ_BAAAPK010000001.1"/>
</dbReference>
<keyword evidence="3" id="KW-1185">Reference proteome</keyword>
<dbReference type="Proteomes" id="UP001500596">
    <property type="component" value="Unassembled WGS sequence"/>
</dbReference>
<gene>
    <name evidence="2" type="ORF">GCM10009807_26560</name>
</gene>
<accession>A0ABN2H3B2</accession>
<protein>
    <recommendedName>
        <fullName evidence="4">Glucose-6-phosphate dehydrogenase</fullName>
    </recommendedName>
</protein>
<name>A0ABN2H3B2_9MICO</name>
<evidence type="ECO:0000313" key="2">
    <source>
        <dbReference type="EMBL" id="GAA1681302.1"/>
    </source>
</evidence>
<dbReference type="EMBL" id="BAAAPK010000001">
    <property type="protein sequence ID" value="GAA1681302.1"/>
    <property type="molecule type" value="Genomic_DNA"/>
</dbReference>
<comment type="caution">
    <text evidence="2">The sequence shown here is derived from an EMBL/GenBank/DDBJ whole genome shotgun (WGS) entry which is preliminary data.</text>
</comment>
<reference evidence="2 3" key="1">
    <citation type="journal article" date="2019" name="Int. J. Syst. Evol. Microbiol.">
        <title>The Global Catalogue of Microorganisms (GCM) 10K type strain sequencing project: providing services to taxonomists for standard genome sequencing and annotation.</title>
        <authorList>
            <consortium name="The Broad Institute Genomics Platform"/>
            <consortium name="The Broad Institute Genome Sequencing Center for Infectious Disease"/>
            <person name="Wu L."/>
            <person name="Ma J."/>
        </authorList>
    </citation>
    <scope>NUCLEOTIDE SEQUENCE [LARGE SCALE GENOMIC DNA]</scope>
    <source>
        <strain evidence="2 3">JCM 15575</strain>
    </source>
</reference>
<evidence type="ECO:0000256" key="1">
    <source>
        <dbReference type="SAM" id="MobiDB-lite"/>
    </source>
</evidence>
<evidence type="ECO:0008006" key="4">
    <source>
        <dbReference type="Google" id="ProtNLM"/>
    </source>
</evidence>
<proteinExistence type="predicted"/>
<sequence length="134" mass="14584">MKVTASSDWRDDIPFETPTLVADLVPGEPARCSVCGAASAPLARTELWAVKHRHPNQHAGYIRFYCLLHRPEPRRAPVEPVAAPVRRAPRARAESTAPVRRPVSLDAAPRAMCPDCFVEVSATGECGMCGRQVA</sequence>
<feature type="region of interest" description="Disordered" evidence="1">
    <location>
        <begin position="79"/>
        <end position="101"/>
    </location>
</feature>
<organism evidence="2 3">
    <name type="scientific">Microbacterium lacus</name>
    <dbReference type="NCBI Taxonomy" id="415217"/>
    <lineage>
        <taxon>Bacteria</taxon>
        <taxon>Bacillati</taxon>
        <taxon>Actinomycetota</taxon>
        <taxon>Actinomycetes</taxon>
        <taxon>Micrococcales</taxon>
        <taxon>Microbacteriaceae</taxon>
        <taxon>Microbacterium</taxon>
    </lineage>
</organism>